<dbReference type="AlphaFoldDB" id="A0A6N2R099"/>
<evidence type="ECO:0000256" key="5">
    <source>
        <dbReference type="ARBA" id="ARBA00022679"/>
    </source>
</evidence>
<keyword evidence="8" id="KW-0175">Coiled coil</keyword>
<dbReference type="InterPro" id="IPR003661">
    <property type="entry name" value="HisK_dim/P_dom"/>
</dbReference>
<dbReference type="GO" id="GO:0000155">
    <property type="term" value="F:phosphorelay sensor kinase activity"/>
    <property type="evidence" value="ECO:0007669"/>
    <property type="project" value="InterPro"/>
</dbReference>
<dbReference type="Pfam" id="PF00512">
    <property type="entry name" value="HisKA"/>
    <property type="match status" value="1"/>
</dbReference>
<dbReference type="InterPro" id="IPR036890">
    <property type="entry name" value="HATPase_C_sf"/>
</dbReference>
<name>A0A6N2R099_9ACTO</name>
<dbReference type="EC" id="2.7.13.3" evidence="3"/>
<dbReference type="PRINTS" id="PR00344">
    <property type="entry name" value="BCTRLSENSOR"/>
</dbReference>
<protein>
    <recommendedName>
        <fullName evidence="3">histidine kinase</fullName>
        <ecNumber evidence="3">2.7.13.3</ecNumber>
    </recommendedName>
</protein>
<evidence type="ECO:0000256" key="3">
    <source>
        <dbReference type="ARBA" id="ARBA00012438"/>
    </source>
</evidence>
<reference evidence="10" key="1">
    <citation type="submission" date="2019-11" db="EMBL/GenBank/DDBJ databases">
        <authorList>
            <person name="Feng L."/>
        </authorList>
    </citation>
    <scope>NUCLEOTIDE SEQUENCE</scope>
    <source>
        <strain evidence="10">AodontolyticusLFYP35</strain>
    </source>
</reference>
<dbReference type="InterPro" id="IPR003594">
    <property type="entry name" value="HATPase_dom"/>
</dbReference>
<accession>A0A6N2R099</accession>
<keyword evidence="7" id="KW-0902">Two-component regulatory system</keyword>
<evidence type="ECO:0000256" key="1">
    <source>
        <dbReference type="ARBA" id="ARBA00000085"/>
    </source>
</evidence>
<proteinExistence type="predicted"/>
<dbReference type="PANTHER" id="PTHR43711">
    <property type="entry name" value="TWO-COMPONENT HISTIDINE KINASE"/>
    <property type="match status" value="1"/>
</dbReference>
<keyword evidence="4" id="KW-0597">Phosphoprotein</keyword>
<dbReference type="InterPro" id="IPR036097">
    <property type="entry name" value="HisK_dim/P_sf"/>
</dbReference>
<evidence type="ECO:0000259" key="9">
    <source>
        <dbReference type="PROSITE" id="PS50109"/>
    </source>
</evidence>
<dbReference type="Gene3D" id="1.10.287.130">
    <property type="match status" value="1"/>
</dbReference>
<evidence type="ECO:0000313" key="10">
    <source>
        <dbReference type="EMBL" id="VYS74156.1"/>
    </source>
</evidence>
<dbReference type="SUPFAM" id="SSF55874">
    <property type="entry name" value="ATPase domain of HSP90 chaperone/DNA topoisomerase II/histidine kinase"/>
    <property type="match status" value="1"/>
</dbReference>
<dbReference type="SUPFAM" id="SSF47384">
    <property type="entry name" value="Homodimeric domain of signal transducing histidine kinase"/>
    <property type="match status" value="1"/>
</dbReference>
<dbReference type="SMART" id="SM00388">
    <property type="entry name" value="HisKA"/>
    <property type="match status" value="1"/>
</dbReference>
<dbReference type="CDD" id="cd00082">
    <property type="entry name" value="HisKA"/>
    <property type="match status" value="1"/>
</dbReference>
<keyword evidence="5 10" id="KW-0808">Transferase</keyword>
<dbReference type="InterPro" id="IPR004358">
    <property type="entry name" value="Sig_transdc_His_kin-like_C"/>
</dbReference>
<comment type="catalytic activity">
    <reaction evidence="1">
        <text>ATP + protein L-histidine = ADP + protein N-phospho-L-histidine.</text>
        <dbReference type="EC" id="2.7.13.3"/>
    </reaction>
</comment>
<dbReference type="CDD" id="cd00075">
    <property type="entry name" value="HATPase"/>
    <property type="match status" value="1"/>
</dbReference>
<keyword evidence="6" id="KW-0418">Kinase</keyword>
<dbReference type="InterPro" id="IPR050736">
    <property type="entry name" value="Sensor_HK_Regulatory"/>
</dbReference>
<evidence type="ECO:0000256" key="8">
    <source>
        <dbReference type="SAM" id="Coils"/>
    </source>
</evidence>
<comment type="subcellular location">
    <subcellularLocation>
        <location evidence="2">Cell membrane</location>
    </subcellularLocation>
</comment>
<evidence type="ECO:0000256" key="4">
    <source>
        <dbReference type="ARBA" id="ARBA00022553"/>
    </source>
</evidence>
<organism evidence="10">
    <name type="scientific">Schaalia odontolytica</name>
    <dbReference type="NCBI Taxonomy" id="1660"/>
    <lineage>
        <taxon>Bacteria</taxon>
        <taxon>Bacillati</taxon>
        <taxon>Actinomycetota</taxon>
        <taxon>Actinomycetes</taxon>
        <taxon>Actinomycetales</taxon>
        <taxon>Actinomycetaceae</taxon>
        <taxon>Schaalia</taxon>
    </lineage>
</organism>
<dbReference type="Pfam" id="PF02518">
    <property type="entry name" value="HATPase_c"/>
    <property type="match status" value="1"/>
</dbReference>
<dbReference type="GO" id="GO:0005886">
    <property type="term" value="C:plasma membrane"/>
    <property type="evidence" value="ECO:0007669"/>
    <property type="project" value="UniProtKB-SubCell"/>
</dbReference>
<feature type="domain" description="Histidine kinase" evidence="9">
    <location>
        <begin position="53"/>
        <end position="265"/>
    </location>
</feature>
<evidence type="ECO:0000256" key="2">
    <source>
        <dbReference type="ARBA" id="ARBA00004236"/>
    </source>
</evidence>
<dbReference type="SMART" id="SM00387">
    <property type="entry name" value="HATPase_c"/>
    <property type="match status" value="1"/>
</dbReference>
<dbReference type="Gene3D" id="3.30.565.10">
    <property type="entry name" value="Histidine kinase-like ATPase, C-terminal domain"/>
    <property type="match status" value="1"/>
</dbReference>
<feature type="coiled-coil region" evidence="8">
    <location>
        <begin position="23"/>
        <end position="50"/>
    </location>
</feature>
<dbReference type="PROSITE" id="PS50109">
    <property type="entry name" value="HIS_KIN"/>
    <property type="match status" value="1"/>
</dbReference>
<dbReference type="EMBL" id="CACRSM010000001">
    <property type="protein sequence ID" value="VYS74156.1"/>
    <property type="molecule type" value="Genomic_DNA"/>
</dbReference>
<sequence length="278" mass="30791">MQSVAIVAIALSWLLAALAIVFALRMRRDVQRLRAEKEQLRKLHQDYMAGPAVLSHELRTPLTVVRGAAELLADGSAGPMNDVQMKFAKTIAENAHQVVEMADDLLAEVRLESDLFNLRLQRVEMRELVRRNVAQMRRFHSSPIRLENHGAPIYMSLDPRLMGQAIANVINNAARHAGDDVSIVVTVQAFDEDVTISIVDDGRGMTQEEKERLFIPFDTGGSLRPGTGLGMMLTQKILKLHGGTILVDTVSSKGTTFYLTIPRTIRSGDQSLLPEEGQ</sequence>
<evidence type="ECO:0000256" key="6">
    <source>
        <dbReference type="ARBA" id="ARBA00022777"/>
    </source>
</evidence>
<gene>
    <name evidence="10" type="primary">kdpD</name>
    <name evidence="10" type="ORF">AOLFYP35_00123</name>
</gene>
<dbReference type="PANTHER" id="PTHR43711:SF31">
    <property type="entry name" value="HISTIDINE KINASE"/>
    <property type="match status" value="1"/>
</dbReference>
<dbReference type="InterPro" id="IPR005467">
    <property type="entry name" value="His_kinase_dom"/>
</dbReference>
<evidence type="ECO:0000256" key="7">
    <source>
        <dbReference type="ARBA" id="ARBA00023012"/>
    </source>
</evidence>